<feature type="signal peptide" evidence="1">
    <location>
        <begin position="1"/>
        <end position="26"/>
    </location>
</feature>
<dbReference type="RefSeq" id="XP_021369390.1">
    <property type="nucleotide sequence ID" value="XM_021513715.1"/>
</dbReference>
<organism evidence="2">
    <name type="scientific">Mizuhopecten yessoensis</name>
    <name type="common">Japanese scallop</name>
    <name type="synonym">Patinopecten yessoensis</name>
    <dbReference type="NCBI Taxonomy" id="6573"/>
    <lineage>
        <taxon>Eukaryota</taxon>
        <taxon>Metazoa</taxon>
        <taxon>Spiralia</taxon>
        <taxon>Lophotrochozoa</taxon>
        <taxon>Mollusca</taxon>
        <taxon>Bivalvia</taxon>
        <taxon>Autobranchia</taxon>
        <taxon>Pteriomorphia</taxon>
        <taxon>Pectinida</taxon>
        <taxon>Pectinoidea</taxon>
        <taxon>Pectinidae</taxon>
        <taxon>Mizuhopecten</taxon>
    </lineage>
</organism>
<sequence>MNHRCIWLFAATCCVYLSVNFSSVSAGKCRGRWSIHACLGGNGKRSGPPSALPNSGENSGLFLKKLLLRSEDPVSGSDRYSDMDSFYPPIVQDTEDAMDMPMVLDNPDLSTEQLQKLSDLVDELIYRKKLRSLSDEAGLV</sequence>
<dbReference type="GeneID" id="110460672"/>
<reference evidence="2" key="1">
    <citation type="submission" date="2018-03" db="EMBL/GenBank/DDBJ databases">
        <title>Identification and characterization of neuropeptides by transcriptome and proteome analyses in a bivalve mollusc Patinopecten yessoensis.</title>
        <authorList>
            <person name="Zhang M."/>
            <person name="Wang Y."/>
            <person name="Li Y."/>
            <person name="Li W."/>
            <person name="Li R."/>
            <person name="Xie X."/>
            <person name="Wang S."/>
            <person name="Hu X."/>
            <person name="Zhang L."/>
            <person name="Bao Z."/>
        </authorList>
    </citation>
    <scope>NUCLEOTIDE SEQUENCE</scope>
    <source>
        <tissue evidence="2">Ganglion</tissue>
    </source>
</reference>
<dbReference type="OrthoDB" id="6097461at2759"/>
<name>A0A346GAT7_MIZYE</name>
<evidence type="ECO:0000256" key="1">
    <source>
        <dbReference type="SAM" id="SignalP"/>
    </source>
</evidence>
<accession>A0A346GAT7</accession>
<proteinExistence type="evidence at transcript level"/>
<feature type="chain" id="PRO_5016940473" evidence="1">
    <location>
        <begin position="27"/>
        <end position="140"/>
    </location>
</feature>
<keyword evidence="1" id="KW-0732">Signal</keyword>
<dbReference type="EMBL" id="MH045222">
    <property type="protein sequence ID" value="AXN93490.1"/>
    <property type="molecule type" value="mRNA"/>
</dbReference>
<protein>
    <submittedName>
        <fullName evidence="2">GGNamide</fullName>
    </submittedName>
</protein>
<evidence type="ECO:0000313" key="2">
    <source>
        <dbReference type="EMBL" id="AXN93490.1"/>
    </source>
</evidence>
<dbReference type="AlphaFoldDB" id="A0A346GAT7"/>